<dbReference type="GO" id="GO:0060090">
    <property type="term" value="F:molecular adaptor activity"/>
    <property type="evidence" value="ECO:0007669"/>
    <property type="project" value="InterPro"/>
</dbReference>
<feature type="compositionally biased region" description="Basic and acidic residues" evidence="6">
    <location>
        <begin position="320"/>
        <end position="332"/>
    </location>
</feature>
<dbReference type="EMBL" id="WNYA01030474">
    <property type="protein sequence ID" value="KAG8537418.1"/>
    <property type="molecule type" value="Genomic_DNA"/>
</dbReference>
<feature type="coiled-coil region" evidence="5">
    <location>
        <begin position="394"/>
        <end position="539"/>
    </location>
</feature>
<feature type="region of interest" description="Disordered" evidence="6">
    <location>
        <begin position="95"/>
        <end position="114"/>
    </location>
</feature>
<evidence type="ECO:0000256" key="4">
    <source>
        <dbReference type="ARBA" id="ARBA00023212"/>
    </source>
</evidence>
<comment type="caution">
    <text evidence="7">The sequence shown here is derived from an EMBL/GenBank/DDBJ whole genome shotgun (WGS) entry which is preliminary data.</text>
</comment>
<evidence type="ECO:0000313" key="8">
    <source>
        <dbReference type="Proteomes" id="UP000824782"/>
    </source>
</evidence>
<protein>
    <recommendedName>
        <fullName evidence="9">A-kinase anchor protein 9</fullName>
    </recommendedName>
</protein>
<dbReference type="GO" id="GO:0007165">
    <property type="term" value="P:signal transduction"/>
    <property type="evidence" value="ECO:0007669"/>
    <property type="project" value="InterPro"/>
</dbReference>
<feature type="region of interest" description="Disordered" evidence="6">
    <location>
        <begin position="320"/>
        <end position="349"/>
    </location>
</feature>
<comment type="subcellular location">
    <subcellularLocation>
        <location evidence="1">Cytoplasm</location>
        <location evidence="1">Cytoskeleton</location>
        <location evidence="1">Microtubule organizing center</location>
        <location evidence="1">Centrosome</location>
    </subcellularLocation>
</comment>
<evidence type="ECO:0008006" key="9">
    <source>
        <dbReference type="Google" id="ProtNLM"/>
    </source>
</evidence>
<evidence type="ECO:0000256" key="1">
    <source>
        <dbReference type="ARBA" id="ARBA00004300"/>
    </source>
</evidence>
<evidence type="ECO:0000256" key="6">
    <source>
        <dbReference type="SAM" id="MobiDB-lite"/>
    </source>
</evidence>
<dbReference type="GO" id="GO:0005813">
    <property type="term" value="C:centrosome"/>
    <property type="evidence" value="ECO:0007669"/>
    <property type="project" value="UniProtKB-SubCell"/>
</dbReference>
<evidence type="ECO:0000256" key="2">
    <source>
        <dbReference type="ARBA" id="ARBA00022490"/>
    </source>
</evidence>
<sequence length="562" mass="65221">MLGDNPSCTLGLRYSYCSQIHFLTHTRPSTLYYALSWLHILQITNLVEQLEQFREELENKNEEVQQLHMQLEIQRKEAETRLQELEQENKALKGEVENTQHEHPQISSSKLPNNKSGKTEELLLLKDQEIDLLNEQITKLQIQLETATDNKVIEKKSEQIKEYKSQIKCLKSDQEQLKKNSEEEIEKLNEVIEKLQEELSRIEQKVAMDFTDKVQYEDVVDTKEIGQGDAPFADREEENVEAIGKNTSVEHERRNEIAPVSSESEEMQLILQNMEFKLIELQGIVKKKDEEIVTLQKQSLVMKDLEETVQRLQIELEEKKSKELESSRHKPSLDCPENLTLPLNTEGTNADETLMPKEVATTKVERQQLQDDLEHKVKFSEMPARKQGDDKVRIERLTEELREKTAQYLAVEALLASVQETSKDAIHRLEIQLQDLQRTVHEKDSQLMELTNTSPLLDNQEIERLNEEVKILQQKLSDAGGAINGIKKGEGETLMEDTETSWQKVDQDEGELSNLKAELEKTRMEMDVLEKELEQYKLLQQPIDITNVEVSKERKTSIEDEQ</sequence>
<dbReference type="InterPro" id="IPR028745">
    <property type="entry name" value="AKAP9/Pericentrin"/>
</dbReference>
<proteinExistence type="predicted"/>
<feature type="coiled-coil region" evidence="5">
    <location>
        <begin position="130"/>
        <end position="205"/>
    </location>
</feature>
<dbReference type="AlphaFoldDB" id="A0AAV6YUF8"/>
<dbReference type="PANTHER" id="PTHR44981:SF2">
    <property type="entry name" value="PERICENTRIN-LIKE PROTEIN, ISOFORM F"/>
    <property type="match status" value="1"/>
</dbReference>
<dbReference type="Gene3D" id="1.10.287.1490">
    <property type="match status" value="1"/>
</dbReference>
<reference evidence="7" key="1">
    <citation type="thesis" date="2020" institute="ProQuest LLC" country="789 East Eisenhower Parkway, Ann Arbor, MI, USA">
        <title>Comparative Genomics and Chromosome Evolution.</title>
        <authorList>
            <person name="Mudd A.B."/>
        </authorList>
    </citation>
    <scope>NUCLEOTIDE SEQUENCE</scope>
    <source>
        <strain evidence="7">237g6f4</strain>
        <tissue evidence="7">Blood</tissue>
    </source>
</reference>
<evidence type="ECO:0000256" key="5">
    <source>
        <dbReference type="SAM" id="Coils"/>
    </source>
</evidence>
<gene>
    <name evidence="7" type="ORF">GDO81_024555</name>
</gene>
<feature type="compositionally biased region" description="Basic and acidic residues" evidence="6">
    <location>
        <begin position="95"/>
        <end position="104"/>
    </location>
</feature>
<evidence type="ECO:0000256" key="3">
    <source>
        <dbReference type="ARBA" id="ARBA00023054"/>
    </source>
</evidence>
<keyword evidence="3 5" id="KW-0175">Coiled coil</keyword>
<organism evidence="7 8">
    <name type="scientific">Engystomops pustulosus</name>
    <name type="common">Tungara frog</name>
    <name type="synonym">Physalaemus pustulosus</name>
    <dbReference type="NCBI Taxonomy" id="76066"/>
    <lineage>
        <taxon>Eukaryota</taxon>
        <taxon>Metazoa</taxon>
        <taxon>Chordata</taxon>
        <taxon>Craniata</taxon>
        <taxon>Vertebrata</taxon>
        <taxon>Euteleostomi</taxon>
        <taxon>Amphibia</taxon>
        <taxon>Batrachia</taxon>
        <taxon>Anura</taxon>
        <taxon>Neobatrachia</taxon>
        <taxon>Hyloidea</taxon>
        <taxon>Leptodactylidae</taxon>
        <taxon>Leiuperinae</taxon>
        <taxon>Engystomops</taxon>
    </lineage>
</organism>
<feature type="non-terminal residue" evidence="7">
    <location>
        <position position="562"/>
    </location>
</feature>
<feature type="compositionally biased region" description="Polar residues" evidence="6">
    <location>
        <begin position="105"/>
        <end position="114"/>
    </location>
</feature>
<dbReference type="Proteomes" id="UP000824782">
    <property type="component" value="Unassembled WGS sequence"/>
</dbReference>
<dbReference type="PANTHER" id="PTHR44981">
    <property type="entry name" value="PERICENTRIN-LIKE PROTEIN, ISOFORM F"/>
    <property type="match status" value="1"/>
</dbReference>
<name>A0AAV6YUF8_ENGPU</name>
<evidence type="ECO:0000313" key="7">
    <source>
        <dbReference type="EMBL" id="KAG8537418.1"/>
    </source>
</evidence>
<keyword evidence="8" id="KW-1185">Reference proteome</keyword>
<keyword evidence="4" id="KW-0206">Cytoskeleton</keyword>
<keyword evidence="2" id="KW-0963">Cytoplasm</keyword>
<accession>A0AAV6YUF8</accession>